<evidence type="ECO:0000313" key="1">
    <source>
        <dbReference type="EMBL" id="MDR6301194.1"/>
    </source>
</evidence>
<evidence type="ECO:0008006" key="3">
    <source>
        <dbReference type="Google" id="ProtNLM"/>
    </source>
</evidence>
<dbReference type="RefSeq" id="WP_309728326.1">
    <property type="nucleotide sequence ID" value="NZ_JAVDQA010000005.1"/>
</dbReference>
<protein>
    <recommendedName>
        <fullName evidence="3">Outer membrane protein beta-barrel domain-containing protein</fullName>
    </recommendedName>
</protein>
<comment type="caution">
    <text evidence="1">The sequence shown here is derived from an EMBL/GenBank/DDBJ whole genome shotgun (WGS) entry which is preliminary data.</text>
</comment>
<keyword evidence="2" id="KW-1185">Reference proteome</keyword>
<reference evidence="1 2" key="1">
    <citation type="submission" date="2023-07" db="EMBL/GenBank/DDBJ databases">
        <title>Genomic Encyclopedia of Type Strains, Phase IV (KMG-IV): sequencing the most valuable type-strain genomes for metagenomic binning, comparative biology and taxonomic classification.</title>
        <authorList>
            <person name="Goeker M."/>
        </authorList>
    </citation>
    <scope>NUCLEOTIDE SEQUENCE [LARGE SCALE GENOMIC DNA]</scope>
    <source>
        <strain evidence="1 2">DSM 102814</strain>
    </source>
</reference>
<dbReference type="Proteomes" id="UP001257659">
    <property type="component" value="Unassembled WGS sequence"/>
</dbReference>
<gene>
    <name evidence="1" type="ORF">GGR31_001845</name>
</gene>
<organism evidence="1 2">
    <name type="scientific">Mesonia maritima</name>
    <dbReference type="NCBI Taxonomy" id="1793873"/>
    <lineage>
        <taxon>Bacteria</taxon>
        <taxon>Pseudomonadati</taxon>
        <taxon>Bacteroidota</taxon>
        <taxon>Flavobacteriia</taxon>
        <taxon>Flavobacteriales</taxon>
        <taxon>Flavobacteriaceae</taxon>
        <taxon>Mesonia</taxon>
    </lineage>
</organism>
<name>A0ABU1K6H1_9FLAO</name>
<accession>A0ABU1K6H1</accession>
<evidence type="ECO:0000313" key="2">
    <source>
        <dbReference type="Proteomes" id="UP001257659"/>
    </source>
</evidence>
<dbReference type="EMBL" id="JAVDQA010000005">
    <property type="protein sequence ID" value="MDR6301194.1"/>
    <property type="molecule type" value="Genomic_DNA"/>
</dbReference>
<proteinExistence type="predicted"/>
<sequence length="206" mass="23727">MNSPINIFIFVVFFGISAHLFSQEENNKFPQDDHYIVFKFGYTQPIAVGDNFASKTFTNITGIDAEVFFNLSDGQFLLGLHYGNTYNRIKNNELVGGQNKTNTFFIGPLLGYQFYPRNDFRFMISAGVGAVKYKNFLNDDFRIVADTGTTVWFNPEFSYHFWKVLGVYFSPNFRKDFLSIEAPEPIQGFFNSTNYINLKLGIRLLL</sequence>